<evidence type="ECO:0008006" key="3">
    <source>
        <dbReference type="Google" id="ProtNLM"/>
    </source>
</evidence>
<comment type="caution">
    <text evidence="1">The sequence shown here is derived from an EMBL/GenBank/DDBJ whole genome shotgun (WGS) entry which is preliminary data.</text>
</comment>
<evidence type="ECO:0000313" key="1">
    <source>
        <dbReference type="EMBL" id="KAF2094063.1"/>
    </source>
</evidence>
<dbReference type="Proteomes" id="UP000799772">
    <property type="component" value="Unassembled WGS sequence"/>
</dbReference>
<dbReference type="PANTHER" id="PTHR39697">
    <property type="entry name" value="RICIN B LECTIN DOMAIN-CONTAINING PROTEIN-RELATED"/>
    <property type="match status" value="1"/>
</dbReference>
<dbReference type="AlphaFoldDB" id="A0A9P4M1X7"/>
<dbReference type="EMBL" id="ML978135">
    <property type="protein sequence ID" value="KAF2094063.1"/>
    <property type="molecule type" value="Genomic_DNA"/>
</dbReference>
<protein>
    <recommendedName>
        <fullName evidence="3">Fascin domain-containing protein</fullName>
    </recommendedName>
</protein>
<gene>
    <name evidence="1" type="ORF">NA57DRAFT_47193</name>
</gene>
<proteinExistence type="predicted"/>
<organism evidence="1 2">
    <name type="scientific">Rhizodiscina lignyota</name>
    <dbReference type="NCBI Taxonomy" id="1504668"/>
    <lineage>
        <taxon>Eukaryota</taxon>
        <taxon>Fungi</taxon>
        <taxon>Dikarya</taxon>
        <taxon>Ascomycota</taxon>
        <taxon>Pezizomycotina</taxon>
        <taxon>Dothideomycetes</taxon>
        <taxon>Pleosporomycetidae</taxon>
        <taxon>Aulographales</taxon>
        <taxon>Rhizodiscinaceae</taxon>
        <taxon>Rhizodiscina</taxon>
    </lineage>
</organism>
<sequence length="140" mass="15428">MKPSSSSSVPWPGSTFIIRSISSWQVITLLDGQVVLAPPSSSGSTHWECVETKGWLGFRSPISGKFLGHDTRGKLCCSAERHQGWENFCVRATPEGGYVLLMTHFERLRHVGIKIEQGVEKLAKIGDGASDGIVWEFIRV</sequence>
<dbReference type="InterPro" id="IPR008999">
    <property type="entry name" value="Actin-crosslinking"/>
</dbReference>
<name>A0A9P4M1X7_9PEZI</name>
<dbReference type="SUPFAM" id="SSF50405">
    <property type="entry name" value="Actin-crosslinking proteins"/>
    <property type="match status" value="1"/>
</dbReference>
<keyword evidence="2" id="KW-1185">Reference proteome</keyword>
<dbReference type="PANTHER" id="PTHR39697:SF1">
    <property type="entry name" value="RICIN B LECTIN DOMAIN-CONTAINING PROTEIN"/>
    <property type="match status" value="1"/>
</dbReference>
<accession>A0A9P4M1X7</accession>
<dbReference type="OrthoDB" id="5289641at2759"/>
<evidence type="ECO:0000313" key="2">
    <source>
        <dbReference type="Proteomes" id="UP000799772"/>
    </source>
</evidence>
<reference evidence="1" key="1">
    <citation type="journal article" date="2020" name="Stud. Mycol.">
        <title>101 Dothideomycetes genomes: a test case for predicting lifestyles and emergence of pathogens.</title>
        <authorList>
            <person name="Haridas S."/>
            <person name="Albert R."/>
            <person name="Binder M."/>
            <person name="Bloem J."/>
            <person name="Labutti K."/>
            <person name="Salamov A."/>
            <person name="Andreopoulos B."/>
            <person name="Baker S."/>
            <person name="Barry K."/>
            <person name="Bills G."/>
            <person name="Bluhm B."/>
            <person name="Cannon C."/>
            <person name="Castanera R."/>
            <person name="Culley D."/>
            <person name="Daum C."/>
            <person name="Ezra D."/>
            <person name="Gonzalez J."/>
            <person name="Henrissat B."/>
            <person name="Kuo A."/>
            <person name="Liang C."/>
            <person name="Lipzen A."/>
            <person name="Lutzoni F."/>
            <person name="Magnuson J."/>
            <person name="Mondo S."/>
            <person name="Nolan M."/>
            <person name="Ohm R."/>
            <person name="Pangilinan J."/>
            <person name="Park H.-J."/>
            <person name="Ramirez L."/>
            <person name="Alfaro M."/>
            <person name="Sun H."/>
            <person name="Tritt A."/>
            <person name="Yoshinaga Y."/>
            <person name="Zwiers L.-H."/>
            <person name="Turgeon B."/>
            <person name="Goodwin S."/>
            <person name="Spatafora J."/>
            <person name="Crous P."/>
            <person name="Grigoriev I."/>
        </authorList>
    </citation>
    <scope>NUCLEOTIDE SEQUENCE</scope>
    <source>
        <strain evidence="1">CBS 133067</strain>
    </source>
</reference>